<evidence type="ECO:0000313" key="1">
    <source>
        <dbReference type="EMBL" id="VYU53744.1"/>
    </source>
</evidence>
<organism evidence="1">
    <name type="scientific">Clostridium symbiosum</name>
    <name type="common">Bacteroides symbiosus</name>
    <dbReference type="NCBI Taxonomy" id="1512"/>
    <lineage>
        <taxon>Bacteria</taxon>
        <taxon>Bacillati</taxon>
        <taxon>Bacillota</taxon>
        <taxon>Clostridia</taxon>
        <taxon>Lachnospirales</taxon>
        <taxon>Lachnospiraceae</taxon>
        <taxon>Otoolea</taxon>
    </lineage>
</organism>
<name>A0A6N3FNV3_CLOSY</name>
<reference evidence="1" key="1">
    <citation type="submission" date="2019-11" db="EMBL/GenBank/DDBJ databases">
        <authorList>
            <person name="Feng L."/>
        </authorList>
    </citation>
    <scope>NUCLEOTIDE SEQUENCE</scope>
    <source>
        <strain evidence="1">CsymbiosumLFYP84</strain>
    </source>
</reference>
<dbReference type="EMBL" id="CACRUA010000029">
    <property type="protein sequence ID" value="VYU53744.1"/>
    <property type="molecule type" value="Genomic_DNA"/>
</dbReference>
<protein>
    <submittedName>
        <fullName evidence="1">Uncharacterized protein</fullName>
    </submittedName>
</protein>
<proteinExistence type="predicted"/>
<dbReference type="AlphaFoldDB" id="A0A6N3FNV3"/>
<accession>A0A6N3FNV3</accession>
<sequence length="37" mass="4134">MLSEIVFTYLTNGSLLSKKVYTLQQDIPGIGMNCQIN</sequence>
<gene>
    <name evidence="1" type="ORF">CSLFYP84_02619</name>
</gene>